<dbReference type="SUPFAM" id="SSF54001">
    <property type="entry name" value="Cysteine proteinases"/>
    <property type="match status" value="1"/>
</dbReference>
<evidence type="ECO:0000313" key="3">
    <source>
        <dbReference type="Proteomes" id="UP000800200"/>
    </source>
</evidence>
<feature type="compositionally biased region" description="Acidic residues" evidence="1">
    <location>
        <begin position="161"/>
        <end position="170"/>
    </location>
</feature>
<keyword evidence="3" id="KW-1185">Reference proteome</keyword>
<proteinExistence type="predicted"/>
<dbReference type="Proteomes" id="UP000800200">
    <property type="component" value="Unassembled WGS sequence"/>
</dbReference>
<reference evidence="2" key="1">
    <citation type="journal article" date="2020" name="Stud. Mycol.">
        <title>101 Dothideomycetes genomes: a test case for predicting lifestyles and emergence of pathogens.</title>
        <authorList>
            <person name="Haridas S."/>
            <person name="Albert R."/>
            <person name="Binder M."/>
            <person name="Bloem J."/>
            <person name="Labutti K."/>
            <person name="Salamov A."/>
            <person name="Andreopoulos B."/>
            <person name="Baker S."/>
            <person name="Barry K."/>
            <person name="Bills G."/>
            <person name="Bluhm B."/>
            <person name="Cannon C."/>
            <person name="Castanera R."/>
            <person name="Culley D."/>
            <person name="Daum C."/>
            <person name="Ezra D."/>
            <person name="Gonzalez J."/>
            <person name="Henrissat B."/>
            <person name="Kuo A."/>
            <person name="Liang C."/>
            <person name="Lipzen A."/>
            <person name="Lutzoni F."/>
            <person name="Magnuson J."/>
            <person name="Mondo S."/>
            <person name="Nolan M."/>
            <person name="Ohm R."/>
            <person name="Pangilinan J."/>
            <person name="Park H.-J."/>
            <person name="Ramirez L."/>
            <person name="Alfaro M."/>
            <person name="Sun H."/>
            <person name="Tritt A."/>
            <person name="Yoshinaga Y."/>
            <person name="Zwiers L.-H."/>
            <person name="Turgeon B."/>
            <person name="Goodwin S."/>
            <person name="Spatafora J."/>
            <person name="Crous P."/>
            <person name="Grigoriev I."/>
        </authorList>
    </citation>
    <scope>NUCLEOTIDE SEQUENCE</scope>
    <source>
        <strain evidence="2">CBS 207.26</strain>
    </source>
</reference>
<feature type="region of interest" description="Disordered" evidence="1">
    <location>
        <begin position="101"/>
        <end position="170"/>
    </location>
</feature>
<evidence type="ECO:0000313" key="2">
    <source>
        <dbReference type="EMBL" id="KAF2181255.1"/>
    </source>
</evidence>
<gene>
    <name evidence="2" type="ORF">K469DRAFT_792319</name>
</gene>
<accession>A0A6A6DQI5</accession>
<evidence type="ECO:0000256" key="1">
    <source>
        <dbReference type="SAM" id="MobiDB-lite"/>
    </source>
</evidence>
<dbReference type="InterPro" id="IPR038765">
    <property type="entry name" value="Papain-like_cys_pep_sf"/>
</dbReference>
<sequence>MEEIPNSTISKEDTRVLIDTADLLQKGTQLSGFDPAFLKSLEHSLRKILLTIRQNLQSDSVEELGQRRCKRTNSLNISSGQISSTQEHSPGAVVPISAKFAQGGRPNAKPSQERTALTVNLKQEQTSGRQKAEPPSEIPGELESQDPNNTTSSTAMTVPEEIVDGSDNDDDTTMLVSVPLANLPNNSSSEFPHFDRYINIATAAGKNFILPPKEEIFRNGEDVRKCLSRLLPKSGKNYWLDRNLVFAILSKLLPDEASILSLECPPSEVVIRKLIDRSDIDDKEFIIIPYAFQGHWNLVAVDILERSIITICPGDRQVWTQYLGQALDEKLVGPGNKPWTCQDRELYPHGMKDNTNCGIMICHNAEAIIFNKPTKNISYQQLRLRYLRLIVQNYELHARSNPFLQQLGFNPLSRKRKQIDLERDLVLCPRNLNMSRPPALDRRDLPLQNSLDKSFVDRTIECAQRAGLDGSRILEILLERPAGLPNKKCLRAIQYAYQIGCMEVFQTLKEVLTGTTTCLPELTLEDLTLVFLHVDLIQKSAHGHVELARKRWELYLFNEKFSNSVAVEQAKLRQERLVKKRRLLAQAGECRTHHTAEQIVRQRIFNEMRVEITRRPQGEIGGAWADLSQDLMKENLLDGKRIAHFFKGYDGLDLFLLLLFPGNQVSSPQLKLVDGFPDYRCLDKPIHAKELSDFSLATMEWLGNVVKKLRPEFGALSDPSVSIMYEFLNFGRPTKKLLVQSCDKVDAKAFEKQPGGFFEEAEEEVRH</sequence>
<organism evidence="2 3">
    <name type="scientific">Zopfia rhizophila CBS 207.26</name>
    <dbReference type="NCBI Taxonomy" id="1314779"/>
    <lineage>
        <taxon>Eukaryota</taxon>
        <taxon>Fungi</taxon>
        <taxon>Dikarya</taxon>
        <taxon>Ascomycota</taxon>
        <taxon>Pezizomycotina</taxon>
        <taxon>Dothideomycetes</taxon>
        <taxon>Dothideomycetes incertae sedis</taxon>
        <taxon>Zopfiaceae</taxon>
        <taxon>Zopfia</taxon>
    </lineage>
</organism>
<dbReference type="Gene3D" id="3.40.395.10">
    <property type="entry name" value="Adenoviral Proteinase, Chain A"/>
    <property type="match status" value="1"/>
</dbReference>
<evidence type="ECO:0008006" key="4">
    <source>
        <dbReference type="Google" id="ProtNLM"/>
    </source>
</evidence>
<name>A0A6A6DQI5_9PEZI</name>
<dbReference type="AlphaFoldDB" id="A0A6A6DQI5"/>
<feature type="compositionally biased region" description="Polar residues" evidence="1">
    <location>
        <begin position="109"/>
        <end position="129"/>
    </location>
</feature>
<protein>
    <recommendedName>
        <fullName evidence="4">Ubiquitin-like protease family profile domain-containing protein</fullName>
    </recommendedName>
</protein>
<dbReference type="OrthoDB" id="3798910at2759"/>
<feature type="compositionally biased region" description="Polar residues" evidence="1">
    <location>
        <begin position="145"/>
        <end position="156"/>
    </location>
</feature>
<dbReference type="EMBL" id="ML994653">
    <property type="protein sequence ID" value="KAF2181255.1"/>
    <property type="molecule type" value="Genomic_DNA"/>
</dbReference>